<accession>A0A3N4I0B2</accession>
<reference evidence="1 2" key="1">
    <citation type="journal article" date="2018" name="Nat. Ecol. Evol.">
        <title>Pezizomycetes genomes reveal the molecular basis of ectomycorrhizal truffle lifestyle.</title>
        <authorList>
            <person name="Murat C."/>
            <person name="Payen T."/>
            <person name="Noel B."/>
            <person name="Kuo A."/>
            <person name="Morin E."/>
            <person name="Chen J."/>
            <person name="Kohler A."/>
            <person name="Krizsan K."/>
            <person name="Balestrini R."/>
            <person name="Da Silva C."/>
            <person name="Montanini B."/>
            <person name="Hainaut M."/>
            <person name="Levati E."/>
            <person name="Barry K.W."/>
            <person name="Belfiori B."/>
            <person name="Cichocki N."/>
            <person name="Clum A."/>
            <person name="Dockter R.B."/>
            <person name="Fauchery L."/>
            <person name="Guy J."/>
            <person name="Iotti M."/>
            <person name="Le Tacon F."/>
            <person name="Lindquist E.A."/>
            <person name="Lipzen A."/>
            <person name="Malagnac F."/>
            <person name="Mello A."/>
            <person name="Molinier V."/>
            <person name="Miyauchi S."/>
            <person name="Poulain J."/>
            <person name="Riccioni C."/>
            <person name="Rubini A."/>
            <person name="Sitrit Y."/>
            <person name="Splivallo R."/>
            <person name="Traeger S."/>
            <person name="Wang M."/>
            <person name="Zifcakova L."/>
            <person name="Wipf D."/>
            <person name="Zambonelli A."/>
            <person name="Paolocci F."/>
            <person name="Nowrousian M."/>
            <person name="Ottonello S."/>
            <person name="Baldrian P."/>
            <person name="Spatafora J.W."/>
            <person name="Henrissat B."/>
            <person name="Nagy L.G."/>
            <person name="Aury J.M."/>
            <person name="Wincker P."/>
            <person name="Grigoriev I.V."/>
            <person name="Bonfante P."/>
            <person name="Martin F.M."/>
        </authorList>
    </citation>
    <scope>NUCLEOTIDE SEQUENCE [LARGE SCALE GENOMIC DNA]</scope>
    <source>
        <strain evidence="1 2">RN42</strain>
    </source>
</reference>
<sequence length="239" mass="27914">MVERDATRGRHTNLTMRKVSGEIKLMYEKVPTPSYLTKPAMYACFLLFYKLYFREDGLSKSAERIFSRSLLAGDDERVSQRGERQNSSDQKVIRVFQHLSSTRLAVRSSGEDTRHGDPLRVEYLKEESVRLIKSTYDPDQHEARQDFKLDRASRGSIRLLLPLLTTSKKDSPRSQVRRARARFIVRSTGEDDGESTDTSFNRMHWRRPSSDVRWHMGMMNEYLKSQEESVPNFQDDVRV</sequence>
<name>A0A3N4I0B2_ASCIM</name>
<keyword evidence="2" id="KW-1185">Reference proteome</keyword>
<gene>
    <name evidence="1" type="ORF">BJ508DRAFT_308877</name>
</gene>
<organism evidence="1 2">
    <name type="scientific">Ascobolus immersus RN42</name>
    <dbReference type="NCBI Taxonomy" id="1160509"/>
    <lineage>
        <taxon>Eukaryota</taxon>
        <taxon>Fungi</taxon>
        <taxon>Dikarya</taxon>
        <taxon>Ascomycota</taxon>
        <taxon>Pezizomycotina</taxon>
        <taxon>Pezizomycetes</taxon>
        <taxon>Pezizales</taxon>
        <taxon>Ascobolaceae</taxon>
        <taxon>Ascobolus</taxon>
    </lineage>
</organism>
<dbReference type="EMBL" id="ML119706">
    <property type="protein sequence ID" value="RPA78826.1"/>
    <property type="molecule type" value="Genomic_DNA"/>
</dbReference>
<protein>
    <submittedName>
        <fullName evidence="1">Uncharacterized protein</fullName>
    </submittedName>
</protein>
<dbReference type="Proteomes" id="UP000275078">
    <property type="component" value="Unassembled WGS sequence"/>
</dbReference>
<evidence type="ECO:0000313" key="2">
    <source>
        <dbReference type="Proteomes" id="UP000275078"/>
    </source>
</evidence>
<evidence type="ECO:0000313" key="1">
    <source>
        <dbReference type="EMBL" id="RPA78826.1"/>
    </source>
</evidence>
<proteinExistence type="predicted"/>
<dbReference type="AlphaFoldDB" id="A0A3N4I0B2"/>